<gene>
    <name evidence="8" type="ORF">FTO68_00710</name>
</gene>
<sequence>MIGIGSRVKALAGDPFDALRAMAADPPFSPAGYCGYEGGGRFLSAGFALRVDPNGITLFPRIPNDEAKSRIQGMAELLLSRDLSYSAPQTGDLPKDQRTTMERSRFTDGVKQLKSHIVDGDCYQAVLSRKIHLPFKGDPLRIYSALRSRNPSCYGYFLDFGDEQVVGESPEMLVAASGSALTTVPIAGTRPRGGDSVEDDALAADLLADKKERSEHLMLVDLARNDIGRVAAYGTVAVSRYAEVAKYRKVQHIVSIVTAETAPGYDGYDALRSCFPAGTVTGAPKKRAMELVDELEREPRGIYAGAVGYAGRSSLSFAIAIRTVVVRNGLATVQAGAGIVAGSDPDREFDETAIKAEACLRAISAAGKESA</sequence>
<dbReference type="Gene3D" id="3.60.120.10">
    <property type="entry name" value="Anthranilate synthase"/>
    <property type="match status" value="1"/>
</dbReference>
<proteinExistence type="inferred from homology"/>
<dbReference type="Pfam" id="PF00425">
    <property type="entry name" value="Chorismate_bind"/>
    <property type="match status" value="1"/>
</dbReference>
<feature type="domain" description="Chorismate-utilising enzyme C-terminal" evidence="7">
    <location>
        <begin position="103"/>
        <end position="355"/>
    </location>
</feature>
<dbReference type="GO" id="GO:0000162">
    <property type="term" value="P:L-tryptophan biosynthetic process"/>
    <property type="evidence" value="ECO:0007669"/>
    <property type="project" value="UniProtKB-KW"/>
</dbReference>
<evidence type="ECO:0000313" key="9">
    <source>
        <dbReference type="Proteomes" id="UP001524383"/>
    </source>
</evidence>
<evidence type="ECO:0000256" key="6">
    <source>
        <dbReference type="ARBA" id="ARBA00047683"/>
    </source>
</evidence>
<dbReference type="PANTHER" id="PTHR11236:SF9">
    <property type="entry name" value="ANTHRANILATE SYNTHASE COMPONENT 1"/>
    <property type="match status" value="1"/>
</dbReference>
<dbReference type="SUPFAM" id="SSF56322">
    <property type="entry name" value="ADC synthase"/>
    <property type="match status" value="1"/>
</dbReference>
<comment type="similarity">
    <text evidence="2">Belongs to the anthranilate synthase component I family.</text>
</comment>
<keyword evidence="4" id="KW-0028">Amino-acid biosynthesis</keyword>
<dbReference type="InterPro" id="IPR015890">
    <property type="entry name" value="Chorismate_C"/>
</dbReference>
<evidence type="ECO:0000313" key="8">
    <source>
        <dbReference type="EMBL" id="MCQ1537516.1"/>
    </source>
</evidence>
<evidence type="ECO:0000256" key="3">
    <source>
        <dbReference type="ARBA" id="ARBA00012266"/>
    </source>
</evidence>
<dbReference type="EMBL" id="VOTZ01000001">
    <property type="protein sequence ID" value="MCQ1537516.1"/>
    <property type="molecule type" value="Genomic_DNA"/>
</dbReference>
<dbReference type="InterPro" id="IPR005801">
    <property type="entry name" value="ADC_synthase"/>
</dbReference>
<dbReference type="InterPro" id="IPR019999">
    <property type="entry name" value="Anth_synth_I-like"/>
</dbReference>
<keyword evidence="4" id="KW-0822">Tryptophan biosynthesis</keyword>
<evidence type="ECO:0000256" key="4">
    <source>
        <dbReference type="ARBA" id="ARBA00022822"/>
    </source>
</evidence>
<dbReference type="EC" id="4.1.3.27" evidence="3"/>
<keyword evidence="9" id="KW-1185">Reference proteome</keyword>
<evidence type="ECO:0000256" key="2">
    <source>
        <dbReference type="ARBA" id="ARBA00009562"/>
    </source>
</evidence>
<dbReference type="AlphaFoldDB" id="A0ABD4TFM7"/>
<organism evidence="8 9">
    <name type="scientific">Methanocalculus taiwanensis</name>
    <dbReference type="NCBI Taxonomy" id="106207"/>
    <lineage>
        <taxon>Archaea</taxon>
        <taxon>Methanobacteriati</taxon>
        <taxon>Methanobacteriota</taxon>
        <taxon>Stenosarchaea group</taxon>
        <taxon>Methanomicrobia</taxon>
        <taxon>Methanomicrobiales</taxon>
        <taxon>Methanocalculaceae</taxon>
        <taxon>Methanocalculus</taxon>
    </lineage>
</organism>
<comment type="catalytic activity">
    <reaction evidence="6">
        <text>chorismate + L-glutamine = anthranilate + pyruvate + L-glutamate + H(+)</text>
        <dbReference type="Rhea" id="RHEA:21732"/>
        <dbReference type="ChEBI" id="CHEBI:15361"/>
        <dbReference type="ChEBI" id="CHEBI:15378"/>
        <dbReference type="ChEBI" id="CHEBI:16567"/>
        <dbReference type="ChEBI" id="CHEBI:29748"/>
        <dbReference type="ChEBI" id="CHEBI:29985"/>
        <dbReference type="ChEBI" id="CHEBI:58359"/>
        <dbReference type="EC" id="4.1.3.27"/>
    </reaction>
</comment>
<protein>
    <recommendedName>
        <fullName evidence="3">anthranilate synthase</fullName>
        <ecNumber evidence="3">4.1.3.27</ecNumber>
    </recommendedName>
</protein>
<accession>A0ABD4TFM7</accession>
<comment type="caution">
    <text evidence="8">The sequence shown here is derived from an EMBL/GenBank/DDBJ whole genome shotgun (WGS) entry which is preliminary data.</text>
</comment>
<reference evidence="8 9" key="1">
    <citation type="submission" date="2019-08" db="EMBL/GenBank/DDBJ databases">
        <authorList>
            <person name="Chen S.-C."/>
            <person name="Lai M.-C."/>
            <person name="You Y.-T."/>
        </authorList>
    </citation>
    <scope>NUCLEOTIDE SEQUENCE [LARGE SCALE GENOMIC DNA]</scope>
    <source>
        <strain evidence="8 9">P2F9704a</strain>
    </source>
</reference>
<dbReference type="GO" id="GO:0004049">
    <property type="term" value="F:anthranilate synthase activity"/>
    <property type="evidence" value="ECO:0007669"/>
    <property type="project" value="UniProtKB-EC"/>
</dbReference>
<comment type="pathway">
    <text evidence="1">Amino-acid biosynthesis; L-tryptophan biosynthesis; L-tryptophan from chorismate: step 1/5.</text>
</comment>
<evidence type="ECO:0000256" key="1">
    <source>
        <dbReference type="ARBA" id="ARBA00004873"/>
    </source>
</evidence>
<dbReference type="PANTHER" id="PTHR11236">
    <property type="entry name" value="AMINOBENZOATE/ANTHRANILATE SYNTHASE"/>
    <property type="match status" value="1"/>
</dbReference>
<keyword evidence="5" id="KW-0057">Aromatic amino acid biosynthesis</keyword>
<dbReference type="Proteomes" id="UP001524383">
    <property type="component" value="Unassembled WGS sequence"/>
</dbReference>
<evidence type="ECO:0000256" key="5">
    <source>
        <dbReference type="ARBA" id="ARBA00023141"/>
    </source>
</evidence>
<name>A0ABD4TFM7_9EURY</name>
<dbReference type="PRINTS" id="PR00095">
    <property type="entry name" value="ANTSNTHASEI"/>
</dbReference>
<evidence type="ECO:0000259" key="7">
    <source>
        <dbReference type="Pfam" id="PF00425"/>
    </source>
</evidence>